<keyword evidence="3" id="KW-0418">Kinase</keyword>
<proteinExistence type="inferred from homology"/>
<sequence>MNSLEQLRTVKRADVWKQDAHVATLVRKEDGGVTFAYLPGYAGPPVAKSLPVVDGGVDSQGGALPAFFTGLLPEGHRLSVIRKLVKTSLDDELSLLLAIGNDLPGDVRVVPTGTKPVPPVQQGEPGHLDFQTLTETVETQGLAGVQGKASASMINTPLTIDRGDYILKLSSAEYPQLVENEHLHLQHAAKLGIPVAQSQLVQDRNGVSGLLVQRFDRYGGRRLPLEDATQILNIPPSQKYNVTAEEVTQALAEVTAQPRIAARTLYLQLVFAWLTGNGDCHAKNISVVQNVAGNWEVAPMYDIPCTAVYRDFTLALTVNGKTKNLRARDWDAFAEGISLPLKAAHGANEIALTVASGINLAEIPVEGSALYGAERELRFRRSQLEP</sequence>
<evidence type="ECO:0000256" key="1">
    <source>
        <dbReference type="ARBA" id="ARBA00010164"/>
    </source>
</evidence>
<keyword evidence="7" id="KW-1185">Reference proteome</keyword>
<dbReference type="PATRIC" id="fig|156976.3.peg.2023"/>
<reference evidence="6 7" key="1">
    <citation type="submission" date="2015-08" db="EMBL/GenBank/DDBJ databases">
        <authorList>
            <person name="Babu N.S."/>
            <person name="Beckwith C.J."/>
            <person name="Beseler K.G."/>
            <person name="Brison A."/>
            <person name="Carone J.V."/>
            <person name="Caskin T.P."/>
            <person name="Diamond M."/>
            <person name="Durham M.E."/>
            <person name="Foxe J.M."/>
            <person name="Go M."/>
            <person name="Henderson B.A."/>
            <person name="Jones I.B."/>
            <person name="McGettigan J.A."/>
            <person name="Micheletti S.J."/>
            <person name="Nasrallah M.E."/>
            <person name="Ortiz D."/>
            <person name="Piller C.R."/>
            <person name="Privatt S.R."/>
            <person name="Schneider S.L."/>
            <person name="Sharp S."/>
            <person name="Smith T.C."/>
            <person name="Stanton J.D."/>
            <person name="Ullery H.E."/>
            <person name="Wilson R.J."/>
            <person name="Serrano M.G."/>
            <person name="Buck G."/>
            <person name="Lee V."/>
            <person name="Wang Y."/>
            <person name="Carvalho R."/>
            <person name="Voegtly L."/>
            <person name="Shi R."/>
            <person name="Duckworth R."/>
            <person name="Johnson A."/>
            <person name="Loviza R."/>
            <person name="Walstead R."/>
            <person name="Shah Z."/>
            <person name="Kiflezghi M."/>
            <person name="Wade K."/>
            <person name="Ball S.L."/>
            <person name="Bradley K.W."/>
            <person name="Asai D.J."/>
            <person name="Bowman C.A."/>
            <person name="Russell D.A."/>
            <person name="Pope W.H."/>
            <person name="Jacobs-Sera D."/>
            <person name="Hendrix R.W."/>
            <person name="Hatfull G.F."/>
        </authorList>
    </citation>
    <scope>NUCLEOTIDE SEQUENCE [LARGE SCALE GENOMIC DNA]</scope>
    <source>
        <strain evidence="6 7">PUDD_83A45</strain>
    </source>
</reference>
<dbReference type="EMBL" id="CP012342">
    <property type="protein sequence ID" value="AKV59418.1"/>
    <property type="molecule type" value="Genomic_DNA"/>
</dbReference>
<name>A0A0K1RDE5_9CORY</name>
<feature type="domain" description="HipA N-terminal subdomain 1" evidence="5">
    <location>
        <begin position="13"/>
        <end position="109"/>
    </location>
</feature>
<dbReference type="AlphaFoldDB" id="A0A0K1RDE5"/>
<organism evidence="6 7">
    <name type="scientific">Corynebacterium riegelii</name>
    <dbReference type="NCBI Taxonomy" id="156976"/>
    <lineage>
        <taxon>Bacteria</taxon>
        <taxon>Bacillati</taxon>
        <taxon>Actinomycetota</taxon>
        <taxon>Actinomycetes</taxon>
        <taxon>Mycobacteriales</taxon>
        <taxon>Corynebacteriaceae</taxon>
        <taxon>Corynebacterium</taxon>
    </lineage>
</organism>
<dbReference type="SUPFAM" id="SSF56112">
    <property type="entry name" value="Protein kinase-like (PK-like)"/>
    <property type="match status" value="1"/>
</dbReference>
<evidence type="ECO:0000313" key="7">
    <source>
        <dbReference type="Proteomes" id="UP000060016"/>
    </source>
</evidence>
<dbReference type="Pfam" id="PF07804">
    <property type="entry name" value="HipA_C"/>
    <property type="match status" value="1"/>
</dbReference>
<dbReference type="InterPro" id="IPR012893">
    <property type="entry name" value="HipA-like_C"/>
</dbReference>
<dbReference type="STRING" id="156976.AK829_10050"/>
<dbReference type="Pfam" id="PF13657">
    <property type="entry name" value="Couple_hipA"/>
    <property type="match status" value="1"/>
</dbReference>
<comment type="similarity">
    <text evidence="1">Belongs to the HipA Ser/Thr kinase family.</text>
</comment>
<keyword evidence="2" id="KW-0808">Transferase</keyword>
<dbReference type="GO" id="GO:0004674">
    <property type="term" value="F:protein serine/threonine kinase activity"/>
    <property type="evidence" value="ECO:0007669"/>
    <property type="project" value="TreeGrafter"/>
</dbReference>
<dbReference type="NCBIfam" id="TIGR03071">
    <property type="entry name" value="couple_hipA"/>
    <property type="match status" value="1"/>
</dbReference>
<protein>
    <submittedName>
        <fullName evidence="6">HipA-like protein</fullName>
    </submittedName>
</protein>
<evidence type="ECO:0000256" key="2">
    <source>
        <dbReference type="ARBA" id="ARBA00022679"/>
    </source>
</evidence>
<evidence type="ECO:0000259" key="4">
    <source>
        <dbReference type="Pfam" id="PF07804"/>
    </source>
</evidence>
<dbReference type="PANTHER" id="PTHR37419:SF1">
    <property type="entry name" value="SERINE_THREONINE-PROTEIN KINASE TOXIN HIPA"/>
    <property type="match status" value="1"/>
</dbReference>
<evidence type="ECO:0000259" key="5">
    <source>
        <dbReference type="Pfam" id="PF13657"/>
    </source>
</evidence>
<dbReference type="Gene3D" id="1.10.1070.20">
    <property type="match status" value="1"/>
</dbReference>
<dbReference type="KEGG" id="crie:AK829_10050"/>
<evidence type="ECO:0000256" key="3">
    <source>
        <dbReference type="ARBA" id="ARBA00022777"/>
    </source>
</evidence>
<gene>
    <name evidence="6" type="ORF">AK829_10050</name>
</gene>
<dbReference type="InterPro" id="IPR017508">
    <property type="entry name" value="HipA_N1"/>
</dbReference>
<dbReference type="RefSeq" id="WP_052205704.1">
    <property type="nucleotide sequence ID" value="NZ_CP012342.1"/>
</dbReference>
<evidence type="ECO:0000313" key="6">
    <source>
        <dbReference type="EMBL" id="AKV59418.1"/>
    </source>
</evidence>
<dbReference type="GO" id="GO:0005829">
    <property type="term" value="C:cytosol"/>
    <property type="evidence" value="ECO:0007669"/>
    <property type="project" value="TreeGrafter"/>
</dbReference>
<dbReference type="PANTHER" id="PTHR37419">
    <property type="entry name" value="SERINE/THREONINE-PROTEIN KINASE TOXIN HIPA"/>
    <property type="match status" value="1"/>
</dbReference>
<dbReference type="Proteomes" id="UP000060016">
    <property type="component" value="Chromosome"/>
</dbReference>
<feature type="domain" description="HipA-like C-terminal" evidence="4">
    <location>
        <begin position="142"/>
        <end position="351"/>
    </location>
</feature>
<dbReference type="InterPro" id="IPR052028">
    <property type="entry name" value="HipA_Ser/Thr_kinase"/>
</dbReference>
<accession>A0A0K1RDE5</accession>
<dbReference type="InterPro" id="IPR011009">
    <property type="entry name" value="Kinase-like_dom_sf"/>
</dbReference>